<reference evidence="3 4" key="1">
    <citation type="submission" date="2019-07" db="EMBL/GenBank/DDBJ databases">
        <title>Whole genome shotgun sequence of Flavobacterium glycines NBRC 105008.</title>
        <authorList>
            <person name="Hosoyama A."/>
            <person name="Uohara A."/>
            <person name="Ohji S."/>
            <person name="Ichikawa N."/>
        </authorList>
    </citation>
    <scope>NUCLEOTIDE SEQUENCE [LARGE SCALE GENOMIC DNA]</scope>
    <source>
        <strain evidence="3 4">NBRC 105008</strain>
    </source>
</reference>
<feature type="chain" id="PRO_5021995274" evidence="2">
    <location>
        <begin position="38"/>
        <end position="96"/>
    </location>
</feature>
<keyword evidence="2" id="KW-0732">Signal</keyword>
<dbReference type="AlphaFoldDB" id="A0A511CBY6"/>
<dbReference type="Proteomes" id="UP000321579">
    <property type="component" value="Unassembled WGS sequence"/>
</dbReference>
<organism evidence="3 4">
    <name type="scientific">Flavobacterium glycines</name>
    <dbReference type="NCBI Taxonomy" id="551990"/>
    <lineage>
        <taxon>Bacteria</taxon>
        <taxon>Pseudomonadati</taxon>
        <taxon>Bacteroidota</taxon>
        <taxon>Flavobacteriia</taxon>
        <taxon>Flavobacteriales</taxon>
        <taxon>Flavobacteriaceae</taxon>
        <taxon>Flavobacterium</taxon>
    </lineage>
</organism>
<evidence type="ECO:0000256" key="1">
    <source>
        <dbReference type="SAM" id="MobiDB-lite"/>
    </source>
</evidence>
<protein>
    <submittedName>
        <fullName evidence="3">Uncharacterized protein</fullName>
    </submittedName>
</protein>
<name>A0A511CBY6_9FLAO</name>
<feature type="signal peptide" evidence="2">
    <location>
        <begin position="1"/>
        <end position="37"/>
    </location>
</feature>
<evidence type="ECO:0000313" key="3">
    <source>
        <dbReference type="EMBL" id="GEL10176.1"/>
    </source>
</evidence>
<evidence type="ECO:0000313" key="4">
    <source>
        <dbReference type="Proteomes" id="UP000321579"/>
    </source>
</evidence>
<dbReference type="EMBL" id="BJVF01000001">
    <property type="protein sequence ID" value="GEL10176.1"/>
    <property type="molecule type" value="Genomic_DNA"/>
</dbReference>
<gene>
    <name evidence="3" type="ORF">FGL01_09150</name>
</gene>
<feature type="region of interest" description="Disordered" evidence="1">
    <location>
        <begin position="76"/>
        <end position="96"/>
    </location>
</feature>
<accession>A0A511CBY6</accession>
<evidence type="ECO:0000256" key="2">
    <source>
        <dbReference type="SAM" id="SignalP"/>
    </source>
</evidence>
<sequence>MSKKVLKHKNPKIMKKSIVTIGLFSLMLVLTSFTASTNNIGGSRDYKSDYIGGSRDYKSDYSIGGSRDYKSDYSIGGSRDYKSDYSIGGSRDYKTD</sequence>
<comment type="caution">
    <text evidence="3">The sequence shown here is derived from an EMBL/GenBank/DDBJ whole genome shotgun (WGS) entry which is preliminary data.</text>
</comment>
<proteinExistence type="predicted"/>